<organism evidence="1 2">
    <name type="scientific">candidate division MSBL1 archaeon SCGC-AAA382A20</name>
    <dbReference type="NCBI Taxonomy" id="1698280"/>
    <lineage>
        <taxon>Archaea</taxon>
        <taxon>Methanobacteriati</taxon>
        <taxon>Methanobacteriota</taxon>
        <taxon>candidate division MSBL1</taxon>
    </lineage>
</organism>
<accession>A0A133VIC5</accession>
<proteinExistence type="predicted"/>
<evidence type="ECO:0000313" key="1">
    <source>
        <dbReference type="EMBL" id="KXB06186.1"/>
    </source>
</evidence>
<name>A0A133VIC5_9EURY</name>
<evidence type="ECO:0000313" key="2">
    <source>
        <dbReference type="Proteomes" id="UP000070263"/>
    </source>
</evidence>
<dbReference type="AlphaFoldDB" id="A0A133VIC5"/>
<keyword evidence="2" id="KW-1185">Reference proteome</keyword>
<comment type="caution">
    <text evidence="1">The sequence shown here is derived from an EMBL/GenBank/DDBJ whole genome shotgun (WGS) entry which is preliminary data.</text>
</comment>
<protein>
    <submittedName>
        <fullName evidence="1">Uncharacterized protein</fullName>
    </submittedName>
</protein>
<dbReference type="Proteomes" id="UP000070263">
    <property type="component" value="Unassembled WGS sequence"/>
</dbReference>
<gene>
    <name evidence="1" type="ORF">AKJ51_04095</name>
</gene>
<sequence>MPLLNKTVEKILNVLLDHPNVGYSKKELAEAAGISKLARRNKIGMDYIPIEKTVSKIPVHARGDIIDEMYKSGLLEYHKNKDCISLNPKSVNRVIGIIEGEVPDYIIEKLK</sequence>
<dbReference type="EMBL" id="LHYE01000054">
    <property type="protein sequence ID" value="KXB06186.1"/>
    <property type="molecule type" value="Genomic_DNA"/>
</dbReference>
<reference evidence="1 2" key="1">
    <citation type="journal article" date="2016" name="Sci. Rep.">
        <title>Metabolic traits of an uncultured archaeal lineage -MSBL1- from brine pools of the Red Sea.</title>
        <authorList>
            <person name="Mwirichia R."/>
            <person name="Alam I."/>
            <person name="Rashid M."/>
            <person name="Vinu M."/>
            <person name="Ba-Alawi W."/>
            <person name="Anthony Kamau A."/>
            <person name="Kamanda Ngugi D."/>
            <person name="Goker M."/>
            <person name="Klenk H.P."/>
            <person name="Bajic V."/>
            <person name="Stingl U."/>
        </authorList>
    </citation>
    <scope>NUCLEOTIDE SEQUENCE [LARGE SCALE GENOMIC DNA]</scope>
    <source>
        <strain evidence="1">SCGC-AAA382A20</strain>
    </source>
</reference>